<name>A0ABV2SK40_9GAMM</name>
<feature type="transmembrane region" description="Helical" evidence="6">
    <location>
        <begin position="63"/>
        <end position="81"/>
    </location>
</feature>
<feature type="transmembrane region" description="Helical" evidence="6">
    <location>
        <begin position="14"/>
        <end position="33"/>
    </location>
</feature>
<sequence length="161" mass="18069">MKIDNELNAFEERLSYRSVAFVVKIVFWLFLIFSGQAKTMLSGFVTLLLFTVIGEAISTLFNLPIPGAVTGLILLLIWLQIKGGASDNLQQVSQFCIHYMAVLFIPSAVAVFFMTDLLSRQWLPLVLATFVATPLGIVISGHFMQCLLRRGEMLRSREKHS</sequence>
<evidence type="ECO:0000256" key="1">
    <source>
        <dbReference type="ARBA" id="ARBA00004651"/>
    </source>
</evidence>
<organism evidence="7 8">
    <name type="scientific">Endozoicomonas lisbonensis</name>
    <dbReference type="NCBI Taxonomy" id="3120522"/>
    <lineage>
        <taxon>Bacteria</taxon>
        <taxon>Pseudomonadati</taxon>
        <taxon>Pseudomonadota</taxon>
        <taxon>Gammaproteobacteria</taxon>
        <taxon>Oceanospirillales</taxon>
        <taxon>Endozoicomonadaceae</taxon>
        <taxon>Endozoicomonas</taxon>
    </lineage>
</organism>
<feature type="transmembrane region" description="Helical" evidence="6">
    <location>
        <begin position="125"/>
        <end position="148"/>
    </location>
</feature>
<evidence type="ECO:0000256" key="2">
    <source>
        <dbReference type="ARBA" id="ARBA00022475"/>
    </source>
</evidence>
<keyword evidence="8" id="KW-1185">Reference proteome</keyword>
<evidence type="ECO:0000256" key="5">
    <source>
        <dbReference type="ARBA" id="ARBA00023136"/>
    </source>
</evidence>
<proteinExistence type="predicted"/>
<evidence type="ECO:0000313" key="8">
    <source>
        <dbReference type="Proteomes" id="UP001549366"/>
    </source>
</evidence>
<protein>
    <submittedName>
        <fullName evidence="7">Holin-like protein</fullName>
    </submittedName>
</protein>
<keyword evidence="5 6" id="KW-0472">Membrane</keyword>
<keyword evidence="4 6" id="KW-1133">Transmembrane helix</keyword>
<keyword evidence="3 6" id="KW-0812">Transmembrane</keyword>
<comment type="caution">
    <text evidence="7">The sequence shown here is derived from an EMBL/GenBank/DDBJ whole genome shotgun (WGS) entry which is preliminary data.</text>
</comment>
<feature type="transmembrane region" description="Helical" evidence="6">
    <location>
        <begin position="93"/>
        <end position="113"/>
    </location>
</feature>
<dbReference type="RefSeq" id="WP_354008227.1">
    <property type="nucleotide sequence ID" value="NZ_JBEWTA010000001.1"/>
</dbReference>
<dbReference type="Pfam" id="PF03788">
    <property type="entry name" value="LrgA"/>
    <property type="match status" value="1"/>
</dbReference>
<reference evidence="7 8" key="1">
    <citation type="submission" date="2024-06" db="EMBL/GenBank/DDBJ databases">
        <title>Genomic Encyclopedia of Type Strains, Phase V (KMG-V): Genome sequencing to study the core and pangenomes of soil and plant-associated prokaryotes.</title>
        <authorList>
            <person name="Whitman W."/>
        </authorList>
    </citation>
    <scope>NUCLEOTIDE SEQUENCE [LARGE SCALE GENOMIC DNA]</scope>
    <source>
        <strain evidence="7 8">NE40</strain>
    </source>
</reference>
<evidence type="ECO:0000256" key="6">
    <source>
        <dbReference type="SAM" id="Phobius"/>
    </source>
</evidence>
<keyword evidence="2" id="KW-1003">Cell membrane</keyword>
<dbReference type="PANTHER" id="PTHR33931">
    <property type="entry name" value="HOLIN-LIKE PROTEIN CIDA-RELATED"/>
    <property type="match status" value="1"/>
</dbReference>
<dbReference type="PANTHER" id="PTHR33931:SF2">
    <property type="entry name" value="HOLIN-LIKE PROTEIN CIDA"/>
    <property type="match status" value="1"/>
</dbReference>
<dbReference type="EMBL" id="JBEWTB010000002">
    <property type="protein sequence ID" value="MET4758121.1"/>
    <property type="molecule type" value="Genomic_DNA"/>
</dbReference>
<dbReference type="Proteomes" id="UP001549366">
    <property type="component" value="Unassembled WGS sequence"/>
</dbReference>
<evidence type="ECO:0000256" key="3">
    <source>
        <dbReference type="ARBA" id="ARBA00022692"/>
    </source>
</evidence>
<dbReference type="InterPro" id="IPR005538">
    <property type="entry name" value="LrgA/CidA"/>
</dbReference>
<comment type="subcellular location">
    <subcellularLocation>
        <location evidence="1">Cell membrane</location>
        <topology evidence="1">Multi-pass membrane protein</topology>
    </subcellularLocation>
</comment>
<evidence type="ECO:0000256" key="4">
    <source>
        <dbReference type="ARBA" id="ARBA00022989"/>
    </source>
</evidence>
<evidence type="ECO:0000313" key="7">
    <source>
        <dbReference type="EMBL" id="MET4758121.1"/>
    </source>
</evidence>
<gene>
    <name evidence="7" type="ORF">V5J35_003313</name>
</gene>
<accession>A0ABV2SK40</accession>